<gene>
    <name evidence="2" type="ORF">AWT59_2558</name>
</gene>
<keyword evidence="1" id="KW-0472">Membrane</keyword>
<dbReference type="AlphaFoldDB" id="A0A139BQP0"/>
<evidence type="ECO:0000313" key="3">
    <source>
        <dbReference type="Proteomes" id="UP000070578"/>
    </source>
</evidence>
<dbReference type="Proteomes" id="UP000070578">
    <property type="component" value="Unassembled WGS sequence"/>
</dbReference>
<sequence>MRDGRKNGNGVFQGVIMYFVKIYFILGLAMFCVVLWDYKYLPKTANRLVKQPGDKTGFSLVVLAVRNLSLMTLFAFFLWPLVVVLELSGNKEK</sequence>
<comment type="caution">
    <text evidence="2">The sequence shown here is derived from an EMBL/GenBank/DDBJ whole genome shotgun (WGS) entry which is preliminary data.</text>
</comment>
<keyword evidence="1" id="KW-0812">Transmembrane</keyword>
<feature type="transmembrane region" description="Helical" evidence="1">
    <location>
        <begin position="57"/>
        <end position="79"/>
    </location>
</feature>
<reference evidence="2 3" key="1">
    <citation type="submission" date="2016-02" db="EMBL/GenBank/DDBJ databases">
        <authorList>
            <person name="Wen L."/>
            <person name="He K."/>
            <person name="Yang H."/>
        </authorList>
    </citation>
    <scope>NUCLEOTIDE SEQUENCE [LARGE SCALE GENOMIC DNA]</scope>
    <source>
        <strain evidence="2">ShG14-8</strain>
    </source>
</reference>
<organism evidence="2 3">
    <name type="scientific">Candidatus Gallionella acididurans</name>
    <dbReference type="NCBI Taxonomy" id="1796491"/>
    <lineage>
        <taxon>Bacteria</taxon>
        <taxon>Pseudomonadati</taxon>
        <taxon>Pseudomonadota</taxon>
        <taxon>Betaproteobacteria</taxon>
        <taxon>Nitrosomonadales</taxon>
        <taxon>Gallionellaceae</taxon>
        <taxon>Gallionella</taxon>
    </lineage>
</organism>
<protein>
    <submittedName>
        <fullName evidence="2">Uncharacterized protein</fullName>
    </submittedName>
</protein>
<proteinExistence type="predicted"/>
<evidence type="ECO:0000313" key="2">
    <source>
        <dbReference type="EMBL" id="KXS31327.1"/>
    </source>
</evidence>
<feature type="transmembrane region" description="Helical" evidence="1">
    <location>
        <begin position="15"/>
        <end position="36"/>
    </location>
</feature>
<reference evidence="2 3" key="2">
    <citation type="submission" date="2016-03" db="EMBL/GenBank/DDBJ databases">
        <title>New uncultured bacterium of the family Gallionellaceae from acid mine drainage: description and reconstruction of genome based on metagenomic analysis of microbial community.</title>
        <authorList>
            <person name="Kadnikov V."/>
            <person name="Ivasenko D."/>
            <person name="Beletsky A."/>
            <person name="Mardanov A."/>
            <person name="Danilova E."/>
            <person name="Pimenov N."/>
            <person name="Karnachuk O."/>
            <person name="Ravin N."/>
        </authorList>
    </citation>
    <scope>NUCLEOTIDE SEQUENCE [LARGE SCALE GENOMIC DNA]</scope>
    <source>
        <strain evidence="2">ShG14-8</strain>
    </source>
</reference>
<accession>A0A139BQP0</accession>
<evidence type="ECO:0000256" key="1">
    <source>
        <dbReference type="SAM" id="Phobius"/>
    </source>
</evidence>
<name>A0A139BQP0_9PROT</name>
<keyword evidence="1" id="KW-1133">Transmembrane helix</keyword>
<dbReference type="EMBL" id="LSLI01000082">
    <property type="protein sequence ID" value="KXS31327.1"/>
    <property type="molecule type" value="Genomic_DNA"/>
</dbReference>